<proteinExistence type="predicted"/>
<dbReference type="EMBL" id="BLXT01003804">
    <property type="protein sequence ID" value="GFO06864.1"/>
    <property type="molecule type" value="Genomic_DNA"/>
</dbReference>
<gene>
    <name evidence="1" type="ORF">PoB_003336900</name>
</gene>
<evidence type="ECO:0000313" key="1">
    <source>
        <dbReference type="EMBL" id="GFO06864.1"/>
    </source>
</evidence>
<sequence length="136" mass="15162">MLIPRAFSFAKVFAYSSLCHSSSFLESLQNSPHFFLPLFLTQEERNSQISPNKSIGFCMPFLTPSCLLCSGVAAAVVCKFVLVSSSSVNQWKLERGVIVVGCYLLDTRNSEFDPSILPGSDYVKSQQEPYLMTCWV</sequence>
<dbReference type="AlphaFoldDB" id="A0AAV4AKE2"/>
<reference evidence="1 2" key="1">
    <citation type="journal article" date="2021" name="Elife">
        <title>Chloroplast acquisition without the gene transfer in kleptoplastic sea slugs, Plakobranchus ocellatus.</title>
        <authorList>
            <person name="Maeda T."/>
            <person name="Takahashi S."/>
            <person name="Yoshida T."/>
            <person name="Shimamura S."/>
            <person name="Takaki Y."/>
            <person name="Nagai Y."/>
            <person name="Toyoda A."/>
            <person name="Suzuki Y."/>
            <person name="Arimoto A."/>
            <person name="Ishii H."/>
            <person name="Satoh N."/>
            <person name="Nishiyama T."/>
            <person name="Hasebe M."/>
            <person name="Maruyama T."/>
            <person name="Minagawa J."/>
            <person name="Obokata J."/>
            <person name="Shigenobu S."/>
        </authorList>
    </citation>
    <scope>NUCLEOTIDE SEQUENCE [LARGE SCALE GENOMIC DNA]</scope>
</reference>
<organism evidence="1 2">
    <name type="scientific">Plakobranchus ocellatus</name>
    <dbReference type="NCBI Taxonomy" id="259542"/>
    <lineage>
        <taxon>Eukaryota</taxon>
        <taxon>Metazoa</taxon>
        <taxon>Spiralia</taxon>
        <taxon>Lophotrochozoa</taxon>
        <taxon>Mollusca</taxon>
        <taxon>Gastropoda</taxon>
        <taxon>Heterobranchia</taxon>
        <taxon>Euthyneura</taxon>
        <taxon>Panpulmonata</taxon>
        <taxon>Sacoglossa</taxon>
        <taxon>Placobranchoidea</taxon>
        <taxon>Plakobranchidae</taxon>
        <taxon>Plakobranchus</taxon>
    </lineage>
</organism>
<name>A0AAV4AKE2_9GAST</name>
<protein>
    <submittedName>
        <fullName evidence="1">Uncharacterized protein</fullName>
    </submittedName>
</protein>
<keyword evidence="2" id="KW-1185">Reference proteome</keyword>
<dbReference type="Proteomes" id="UP000735302">
    <property type="component" value="Unassembled WGS sequence"/>
</dbReference>
<comment type="caution">
    <text evidence="1">The sequence shown here is derived from an EMBL/GenBank/DDBJ whole genome shotgun (WGS) entry which is preliminary data.</text>
</comment>
<accession>A0AAV4AKE2</accession>
<evidence type="ECO:0000313" key="2">
    <source>
        <dbReference type="Proteomes" id="UP000735302"/>
    </source>
</evidence>